<dbReference type="Gene3D" id="4.10.860.20">
    <property type="entry name" value="Rabenosyn, Rab binding domain"/>
    <property type="match status" value="1"/>
</dbReference>
<evidence type="ECO:0000256" key="1">
    <source>
        <dbReference type="ARBA" id="ARBA00022723"/>
    </source>
</evidence>
<dbReference type="Gene3D" id="3.30.40.10">
    <property type="entry name" value="Zinc/RING finger domain, C3HC4 (zinc finger)"/>
    <property type="match status" value="1"/>
</dbReference>
<dbReference type="GO" id="GO:0008270">
    <property type="term" value="F:zinc ion binding"/>
    <property type="evidence" value="ECO:0007669"/>
    <property type="project" value="UniProtKB-KW"/>
</dbReference>
<dbReference type="PANTHER" id="PTHR13510">
    <property type="entry name" value="FYVE-FINGER-CONTAINING RAB5 EFFECTOR PROTEIN RABENOSYN-5-RELATED"/>
    <property type="match status" value="1"/>
</dbReference>
<sequence length="397" mass="45922">MKLDVKANHDPVNGFMCRVCQICYESREGFTSYGYTTDHTYLFTSKARKFNERVSLEACRLLKRKEKLLKSLSEENNKIKRSSSTSSMFDSRLSSLFAVGSLQRIEENAVPWQPNDEATHCPICFQAFNLFGLRRHHCRLCGRVICDFDAPEIDENGIKLRQCKECVATITRYMHKTSDSNLDSFSLQICKIYKELCKEIQFVDGTLPKFNGLLELFSSNCIVTDKVKNDYHSANILRKSLSDSFVRIDKLSKKIKLITIPDDASQRHKLVNSLIHSITLYLQNHMFTLPMMPILKNNKFIFNENDKVDDKPLESTPMVSSSPSVSFAQTFFSLFKTESQSISEDDKEKLSIFEFQKNQVQNYLQDAMKSRRLDDVQSLRLSLKEIENEINRIKNKN</sequence>
<gene>
    <name evidence="6" type="ORF">ROZALSC1DRAFT_29125</name>
</gene>
<dbReference type="PROSITE" id="PS50178">
    <property type="entry name" value="ZF_FYVE"/>
    <property type="match status" value="1"/>
</dbReference>
<dbReference type="SUPFAM" id="SSF140125">
    <property type="entry name" value="Rabenosyn-5 Rab-binding domain-like"/>
    <property type="match status" value="1"/>
</dbReference>
<name>A0A4P9YK84_ROZAC</name>
<dbReference type="Pfam" id="PF01363">
    <property type="entry name" value="FYVE"/>
    <property type="match status" value="1"/>
</dbReference>
<dbReference type="InterPro" id="IPR017455">
    <property type="entry name" value="Znf_FYVE-rel"/>
</dbReference>
<protein>
    <recommendedName>
        <fullName evidence="5">FYVE-type domain-containing protein</fullName>
    </recommendedName>
</protein>
<dbReference type="InterPro" id="IPR011011">
    <property type="entry name" value="Znf_FYVE_PHD"/>
</dbReference>
<dbReference type="PANTHER" id="PTHR13510:SF44">
    <property type="entry name" value="RABENOSYN-5"/>
    <property type="match status" value="1"/>
</dbReference>
<feature type="domain" description="FYVE-type" evidence="5">
    <location>
        <begin position="115"/>
        <end position="171"/>
    </location>
</feature>
<proteinExistence type="predicted"/>
<evidence type="ECO:0000256" key="4">
    <source>
        <dbReference type="PROSITE-ProRule" id="PRU00091"/>
    </source>
</evidence>
<accession>A0A4P9YK84</accession>
<dbReference type="InterPro" id="IPR036531">
    <property type="entry name" value="Rbsn_Rab-bd_sf"/>
</dbReference>
<evidence type="ECO:0000256" key="2">
    <source>
        <dbReference type="ARBA" id="ARBA00022771"/>
    </source>
</evidence>
<evidence type="ECO:0000259" key="5">
    <source>
        <dbReference type="PROSITE" id="PS50178"/>
    </source>
</evidence>
<dbReference type="InterPro" id="IPR000306">
    <property type="entry name" value="Znf_FYVE"/>
</dbReference>
<evidence type="ECO:0000313" key="6">
    <source>
        <dbReference type="EMBL" id="RKP19261.1"/>
    </source>
</evidence>
<dbReference type="InterPro" id="IPR013083">
    <property type="entry name" value="Znf_RING/FYVE/PHD"/>
</dbReference>
<dbReference type="EMBL" id="ML005259">
    <property type="protein sequence ID" value="RKP19261.1"/>
    <property type="molecule type" value="Genomic_DNA"/>
</dbReference>
<keyword evidence="2 4" id="KW-0863">Zinc-finger</keyword>
<dbReference type="SMART" id="SM00064">
    <property type="entry name" value="FYVE"/>
    <property type="match status" value="1"/>
</dbReference>
<dbReference type="InterPro" id="IPR052727">
    <property type="entry name" value="Rab4/Rab5_effector"/>
</dbReference>
<evidence type="ECO:0000256" key="3">
    <source>
        <dbReference type="ARBA" id="ARBA00022833"/>
    </source>
</evidence>
<dbReference type="InterPro" id="IPR021565">
    <property type="entry name" value="Rbsn_Rab-bd"/>
</dbReference>
<keyword evidence="1" id="KW-0479">Metal-binding</keyword>
<keyword evidence="3" id="KW-0862">Zinc</keyword>
<reference evidence="7" key="1">
    <citation type="journal article" date="2018" name="Nat. Microbiol.">
        <title>Leveraging single-cell genomics to expand the fungal tree of life.</title>
        <authorList>
            <person name="Ahrendt S.R."/>
            <person name="Quandt C.A."/>
            <person name="Ciobanu D."/>
            <person name="Clum A."/>
            <person name="Salamov A."/>
            <person name="Andreopoulos B."/>
            <person name="Cheng J.F."/>
            <person name="Woyke T."/>
            <person name="Pelin A."/>
            <person name="Henrissat B."/>
            <person name="Reynolds N.K."/>
            <person name="Benny G.L."/>
            <person name="Smith M.E."/>
            <person name="James T.Y."/>
            <person name="Grigoriev I.V."/>
        </authorList>
    </citation>
    <scope>NUCLEOTIDE SEQUENCE [LARGE SCALE GENOMIC DNA]</scope>
    <source>
        <strain evidence="7">CSF55</strain>
    </source>
</reference>
<organism evidence="6 7">
    <name type="scientific">Rozella allomycis (strain CSF55)</name>
    <dbReference type="NCBI Taxonomy" id="988480"/>
    <lineage>
        <taxon>Eukaryota</taxon>
        <taxon>Fungi</taxon>
        <taxon>Fungi incertae sedis</taxon>
        <taxon>Cryptomycota</taxon>
        <taxon>Cryptomycota incertae sedis</taxon>
        <taxon>Rozella</taxon>
    </lineage>
</organism>
<dbReference type="SUPFAM" id="SSF57903">
    <property type="entry name" value="FYVE/PHD zinc finger"/>
    <property type="match status" value="1"/>
</dbReference>
<dbReference type="AlphaFoldDB" id="A0A4P9YK84"/>
<dbReference type="Pfam" id="PF11464">
    <property type="entry name" value="Rbsn"/>
    <property type="match status" value="1"/>
</dbReference>
<evidence type="ECO:0000313" key="7">
    <source>
        <dbReference type="Proteomes" id="UP000281549"/>
    </source>
</evidence>
<dbReference type="Proteomes" id="UP000281549">
    <property type="component" value="Unassembled WGS sequence"/>
</dbReference>